<evidence type="ECO:0000313" key="4">
    <source>
        <dbReference type="EMBL" id="KAG2905355.1"/>
    </source>
</evidence>
<dbReference type="Proteomes" id="UP000774804">
    <property type="component" value="Unassembled WGS sequence"/>
</dbReference>
<dbReference type="InterPro" id="IPR047831">
    <property type="entry name" value="GPR180/TMEM145"/>
</dbReference>
<dbReference type="AlphaFoldDB" id="A0A8T0YJZ9"/>
<dbReference type="Pfam" id="PF10192">
    <property type="entry name" value="GPR180-TMEM145_TM"/>
    <property type="match status" value="1"/>
</dbReference>
<dbReference type="Proteomes" id="UP000736787">
    <property type="component" value="Unassembled WGS sequence"/>
</dbReference>
<dbReference type="EMBL" id="RCMK01000565">
    <property type="protein sequence ID" value="KAG2921566.1"/>
    <property type="molecule type" value="Genomic_DNA"/>
</dbReference>
<organism evidence="3 7">
    <name type="scientific">Phytophthora cactorum</name>
    <dbReference type="NCBI Taxonomy" id="29920"/>
    <lineage>
        <taxon>Eukaryota</taxon>
        <taxon>Sar</taxon>
        <taxon>Stramenopiles</taxon>
        <taxon>Oomycota</taxon>
        <taxon>Peronosporomycetes</taxon>
        <taxon>Peronosporales</taxon>
        <taxon>Peronosporaceae</taxon>
        <taxon>Phytophthora</taxon>
    </lineage>
</organism>
<proteinExistence type="predicted"/>
<keyword evidence="1" id="KW-1133">Transmembrane helix</keyword>
<dbReference type="PANTHER" id="PTHR23252">
    <property type="entry name" value="INTIMAL THICKNESS RECEPTOR-RELATED"/>
    <property type="match status" value="1"/>
</dbReference>
<dbReference type="InterPro" id="IPR019336">
    <property type="entry name" value="GPR180/TMEM145_TM"/>
</dbReference>
<evidence type="ECO:0000313" key="7">
    <source>
        <dbReference type="Proteomes" id="UP000735874"/>
    </source>
</evidence>
<gene>
    <name evidence="3" type="ORF">PC113_g15420</name>
    <name evidence="4" type="ORF">PC115_g14644</name>
    <name evidence="5" type="ORF">PC117_g16195</name>
    <name evidence="6" type="ORF">PC118_g15332</name>
</gene>
<dbReference type="Proteomes" id="UP000697107">
    <property type="component" value="Unassembled WGS sequence"/>
</dbReference>
<dbReference type="GO" id="GO:0019236">
    <property type="term" value="P:response to pheromone"/>
    <property type="evidence" value="ECO:0007669"/>
    <property type="project" value="InterPro"/>
</dbReference>
<dbReference type="VEuPathDB" id="FungiDB:PC110_g1868"/>
<feature type="transmembrane region" description="Helical" evidence="1">
    <location>
        <begin position="32"/>
        <end position="59"/>
    </location>
</feature>
<evidence type="ECO:0000313" key="5">
    <source>
        <dbReference type="EMBL" id="KAG2921566.1"/>
    </source>
</evidence>
<evidence type="ECO:0000256" key="1">
    <source>
        <dbReference type="SAM" id="Phobius"/>
    </source>
</evidence>
<sequence>MTSIPGVSGLGMVYQHHSGDAVLRASLYKAALLLECAAFSVYFVALPIIVLVTSFLSPWVREKTVGAMTTSVHCFVYLSLIYMLWPTRTPRYFERLYSVSSPSEKASLRDQHLPTEEL</sequence>
<feature type="domain" description="GPR180/TMEM145 transmembrane" evidence="2">
    <location>
        <begin position="37"/>
        <end position="78"/>
    </location>
</feature>
<protein>
    <recommendedName>
        <fullName evidence="2">GPR180/TMEM145 transmembrane domain-containing protein</fullName>
    </recommendedName>
</protein>
<evidence type="ECO:0000313" key="3">
    <source>
        <dbReference type="EMBL" id="KAG2851991.1"/>
    </source>
</evidence>
<dbReference type="GO" id="GO:0007186">
    <property type="term" value="P:G protein-coupled receptor signaling pathway"/>
    <property type="evidence" value="ECO:0007669"/>
    <property type="project" value="InterPro"/>
</dbReference>
<dbReference type="EMBL" id="RCMI01000566">
    <property type="protein sequence ID" value="KAG2905355.1"/>
    <property type="molecule type" value="Genomic_DNA"/>
</dbReference>
<keyword evidence="1" id="KW-0812">Transmembrane</keyword>
<evidence type="ECO:0000259" key="2">
    <source>
        <dbReference type="Pfam" id="PF10192"/>
    </source>
</evidence>
<dbReference type="Proteomes" id="UP000735874">
    <property type="component" value="Unassembled WGS sequence"/>
</dbReference>
<dbReference type="PANTHER" id="PTHR23252:SF43">
    <property type="entry name" value="INTIMAL THICKNESS RELATED RECEPTOR IRP DOMAIN-CONTAINING PROTEIN"/>
    <property type="match status" value="1"/>
</dbReference>
<accession>A0A8T0YJZ9</accession>
<keyword evidence="1" id="KW-0472">Membrane</keyword>
<reference evidence="3" key="1">
    <citation type="submission" date="2018-10" db="EMBL/GenBank/DDBJ databases">
        <title>Effector identification in a new, highly contiguous assembly of the strawberry crown rot pathogen Phytophthora cactorum.</title>
        <authorList>
            <person name="Armitage A.D."/>
            <person name="Nellist C.F."/>
            <person name="Bates H."/>
            <person name="Vickerstaff R.J."/>
            <person name="Harrison R.J."/>
        </authorList>
    </citation>
    <scope>NUCLEOTIDE SEQUENCE</scope>
    <source>
        <strain evidence="3">15-7</strain>
        <strain evidence="4">4032</strain>
        <strain evidence="5">4040</strain>
        <strain evidence="6">P415</strain>
    </source>
</reference>
<feature type="transmembrane region" description="Helical" evidence="1">
    <location>
        <begin position="65"/>
        <end position="85"/>
    </location>
</feature>
<evidence type="ECO:0000313" key="6">
    <source>
        <dbReference type="EMBL" id="KAG2973084.1"/>
    </source>
</evidence>
<dbReference type="EMBL" id="RCML01000590">
    <property type="protein sequence ID" value="KAG2973084.1"/>
    <property type="molecule type" value="Genomic_DNA"/>
</dbReference>
<name>A0A8T0YJZ9_9STRA</name>
<comment type="caution">
    <text evidence="3">The sequence shown here is derived from an EMBL/GenBank/DDBJ whole genome shotgun (WGS) entry which is preliminary data.</text>
</comment>
<dbReference type="EMBL" id="RCMG01000569">
    <property type="protein sequence ID" value="KAG2851991.1"/>
    <property type="molecule type" value="Genomic_DNA"/>
</dbReference>